<dbReference type="InterPro" id="IPR011701">
    <property type="entry name" value="MFS"/>
</dbReference>
<feature type="transmembrane region" description="Helical" evidence="7">
    <location>
        <begin position="281"/>
        <end position="303"/>
    </location>
</feature>
<name>A0ABN2EXD6_9ACTN</name>
<dbReference type="PROSITE" id="PS50850">
    <property type="entry name" value="MFS"/>
    <property type="match status" value="1"/>
</dbReference>
<feature type="transmembrane region" description="Helical" evidence="7">
    <location>
        <begin position="346"/>
        <end position="364"/>
    </location>
</feature>
<feature type="transmembrane region" description="Helical" evidence="7">
    <location>
        <begin position="151"/>
        <end position="170"/>
    </location>
</feature>
<evidence type="ECO:0000313" key="9">
    <source>
        <dbReference type="EMBL" id="GAA1617637.1"/>
    </source>
</evidence>
<protein>
    <submittedName>
        <fullName evidence="9">MFS transporter</fullName>
    </submittedName>
</protein>
<dbReference type="InterPro" id="IPR004638">
    <property type="entry name" value="EmrB-like"/>
</dbReference>
<dbReference type="Pfam" id="PF07690">
    <property type="entry name" value="MFS_1"/>
    <property type="match status" value="1"/>
</dbReference>
<evidence type="ECO:0000256" key="7">
    <source>
        <dbReference type="SAM" id="Phobius"/>
    </source>
</evidence>
<feature type="transmembrane region" description="Helical" evidence="7">
    <location>
        <begin position="315"/>
        <end position="334"/>
    </location>
</feature>
<accession>A0ABN2EXD6</accession>
<dbReference type="InterPro" id="IPR036259">
    <property type="entry name" value="MFS_trans_sf"/>
</dbReference>
<feature type="transmembrane region" description="Helical" evidence="7">
    <location>
        <begin position="452"/>
        <end position="475"/>
    </location>
</feature>
<organism evidence="9 10">
    <name type="scientific">Kribbella alba</name>
    <dbReference type="NCBI Taxonomy" id="190197"/>
    <lineage>
        <taxon>Bacteria</taxon>
        <taxon>Bacillati</taxon>
        <taxon>Actinomycetota</taxon>
        <taxon>Actinomycetes</taxon>
        <taxon>Propionibacteriales</taxon>
        <taxon>Kribbellaceae</taxon>
        <taxon>Kribbella</taxon>
    </lineage>
</organism>
<feature type="transmembrane region" description="Helical" evidence="7">
    <location>
        <begin position="176"/>
        <end position="198"/>
    </location>
</feature>
<evidence type="ECO:0000256" key="1">
    <source>
        <dbReference type="ARBA" id="ARBA00004651"/>
    </source>
</evidence>
<dbReference type="CDD" id="cd17321">
    <property type="entry name" value="MFS_MMR_MDR_like"/>
    <property type="match status" value="1"/>
</dbReference>
<evidence type="ECO:0000256" key="5">
    <source>
        <dbReference type="ARBA" id="ARBA00022989"/>
    </source>
</evidence>
<evidence type="ECO:0000313" key="10">
    <source>
        <dbReference type="Proteomes" id="UP001501319"/>
    </source>
</evidence>
<proteinExistence type="predicted"/>
<evidence type="ECO:0000256" key="6">
    <source>
        <dbReference type="ARBA" id="ARBA00023136"/>
    </source>
</evidence>
<feature type="transmembrane region" description="Helical" evidence="7">
    <location>
        <begin position="114"/>
        <end position="139"/>
    </location>
</feature>
<dbReference type="Gene3D" id="1.20.1250.20">
    <property type="entry name" value="MFS general substrate transporter like domains"/>
    <property type="match status" value="1"/>
</dbReference>
<evidence type="ECO:0000256" key="4">
    <source>
        <dbReference type="ARBA" id="ARBA00022692"/>
    </source>
</evidence>
<keyword evidence="2" id="KW-0813">Transport</keyword>
<feature type="transmembrane region" description="Helical" evidence="7">
    <location>
        <begin position="89"/>
        <end position="108"/>
    </location>
</feature>
<dbReference type="SUPFAM" id="SSF103473">
    <property type="entry name" value="MFS general substrate transporter"/>
    <property type="match status" value="1"/>
</dbReference>
<keyword evidence="4 7" id="KW-0812">Transmembrane</keyword>
<keyword evidence="5 7" id="KW-1133">Transmembrane helix</keyword>
<comment type="caution">
    <text evidence="9">The sequence shown here is derived from an EMBL/GenBank/DDBJ whole genome shotgun (WGS) entry which is preliminary data.</text>
</comment>
<reference evidence="9 10" key="1">
    <citation type="journal article" date="2019" name="Int. J. Syst. Evol. Microbiol.">
        <title>The Global Catalogue of Microorganisms (GCM) 10K type strain sequencing project: providing services to taxonomists for standard genome sequencing and annotation.</title>
        <authorList>
            <consortium name="The Broad Institute Genomics Platform"/>
            <consortium name="The Broad Institute Genome Sequencing Center for Infectious Disease"/>
            <person name="Wu L."/>
            <person name="Ma J."/>
        </authorList>
    </citation>
    <scope>NUCLEOTIDE SEQUENCE [LARGE SCALE GENOMIC DNA]</scope>
    <source>
        <strain evidence="9 10">JCM 14306</strain>
    </source>
</reference>
<feature type="transmembrane region" description="Helical" evidence="7">
    <location>
        <begin position="370"/>
        <end position="395"/>
    </location>
</feature>
<feature type="transmembrane region" description="Helical" evidence="7">
    <location>
        <begin position="21"/>
        <end position="47"/>
    </location>
</feature>
<dbReference type="RefSeq" id="WP_344107173.1">
    <property type="nucleotide sequence ID" value="NZ_BAAANE010000001.1"/>
</dbReference>
<keyword evidence="10" id="KW-1185">Reference proteome</keyword>
<dbReference type="EMBL" id="BAAANE010000001">
    <property type="protein sequence ID" value="GAA1617637.1"/>
    <property type="molecule type" value="Genomic_DNA"/>
</dbReference>
<evidence type="ECO:0000256" key="3">
    <source>
        <dbReference type="ARBA" id="ARBA00022475"/>
    </source>
</evidence>
<keyword evidence="6 7" id="KW-0472">Membrane</keyword>
<dbReference type="Gene3D" id="1.20.1720.10">
    <property type="entry name" value="Multidrug resistance protein D"/>
    <property type="match status" value="1"/>
</dbReference>
<dbReference type="PANTHER" id="PTHR42718">
    <property type="entry name" value="MAJOR FACILITATOR SUPERFAMILY MULTIDRUG TRANSPORTER MFSC"/>
    <property type="match status" value="1"/>
</dbReference>
<evidence type="ECO:0000256" key="2">
    <source>
        <dbReference type="ARBA" id="ARBA00022448"/>
    </source>
</evidence>
<feature type="domain" description="Major facilitator superfamily (MFS) profile" evidence="8">
    <location>
        <begin position="23"/>
        <end position="479"/>
    </location>
</feature>
<comment type="subcellular location">
    <subcellularLocation>
        <location evidence="1">Cell membrane</location>
        <topology evidence="1">Multi-pass membrane protein</topology>
    </subcellularLocation>
</comment>
<sequence length="496" mass="51226">MYATTETLATTPAAQGGRSRWLALYVLCAGMLMIVLDVTVVNVALPAIQDDLGFTSSSLAWVVNAYLIAFGGLLLLAGRLGDLLGRRTIFVAGLVVFTVASVLCGLAESQEVLVAARFIQGVGGALTSAVILGMIVTLFPEPREQAKAIGVYAFVASAGGSIGLLAGGVLTQAINWHWIFFVNLPIGVLTAVLAVRLIEKDKGIGMGRGTDVPGAVLITAALMLGVFTIVKPAAELGWTAPRTIALGLLTLTLLACFIVREATAANPLVPLRIFKSRNLTGANLIQALSASGMFGVFFLGSLYLQRVLGYDALEIGLAFLPTTVVMGLLSVRYSEKLVMRFGPRRPLIGGLALIVVGLALFTQAPVDGNYFIHVLPVLVLLGLGGGICFPALMGLSMADVKPEDAGLASGLIGTMGEVGAALGLAVLATLSATRTETLAAAGKPALDALTGGFHLSFAIAAVIVAASVVIACTLMRPTRSVEVALVDDEELVADAA</sequence>
<gene>
    <name evidence="9" type="ORF">GCM10009744_00220</name>
</gene>
<evidence type="ECO:0000259" key="8">
    <source>
        <dbReference type="PROSITE" id="PS50850"/>
    </source>
</evidence>
<dbReference type="PANTHER" id="PTHR42718:SF46">
    <property type="entry name" value="BLR6921 PROTEIN"/>
    <property type="match status" value="1"/>
</dbReference>
<feature type="transmembrane region" description="Helical" evidence="7">
    <location>
        <begin position="210"/>
        <end position="230"/>
    </location>
</feature>
<dbReference type="InterPro" id="IPR020846">
    <property type="entry name" value="MFS_dom"/>
</dbReference>
<feature type="transmembrane region" description="Helical" evidence="7">
    <location>
        <begin position="407"/>
        <end position="432"/>
    </location>
</feature>
<feature type="transmembrane region" description="Helical" evidence="7">
    <location>
        <begin position="242"/>
        <end position="260"/>
    </location>
</feature>
<dbReference type="Proteomes" id="UP001501319">
    <property type="component" value="Unassembled WGS sequence"/>
</dbReference>
<feature type="transmembrane region" description="Helical" evidence="7">
    <location>
        <begin position="59"/>
        <end position="77"/>
    </location>
</feature>
<keyword evidence="3" id="KW-1003">Cell membrane</keyword>
<dbReference type="NCBIfam" id="TIGR00711">
    <property type="entry name" value="efflux_EmrB"/>
    <property type="match status" value="1"/>
</dbReference>